<protein>
    <submittedName>
        <fullName evidence="1">Uncharacterized protein</fullName>
    </submittedName>
</protein>
<reference evidence="1 2" key="1">
    <citation type="submission" date="2016-07" db="EMBL/GenBank/DDBJ databases">
        <title>Draft genome of the white-rot fungus Obba rivulosa 3A-2.</title>
        <authorList>
            <consortium name="DOE Joint Genome Institute"/>
            <person name="Miettinen O."/>
            <person name="Riley R."/>
            <person name="Acob R."/>
            <person name="Barry K."/>
            <person name="Cullen D."/>
            <person name="De Vries R."/>
            <person name="Hainaut M."/>
            <person name="Hatakka A."/>
            <person name="Henrissat B."/>
            <person name="Hilden K."/>
            <person name="Kuo R."/>
            <person name="Labutti K."/>
            <person name="Lipzen A."/>
            <person name="Makela M.R."/>
            <person name="Sandor L."/>
            <person name="Spatafora J.W."/>
            <person name="Grigoriev I.V."/>
            <person name="Hibbett D.S."/>
        </authorList>
    </citation>
    <scope>NUCLEOTIDE SEQUENCE [LARGE SCALE GENOMIC DNA]</scope>
    <source>
        <strain evidence="1 2">3A-2</strain>
    </source>
</reference>
<proteinExistence type="predicted"/>
<name>A0A8E2B0G1_9APHY</name>
<accession>A0A8E2B0G1</accession>
<dbReference type="Proteomes" id="UP000250043">
    <property type="component" value="Unassembled WGS sequence"/>
</dbReference>
<gene>
    <name evidence="1" type="ORF">OBBRIDRAFT_803308</name>
</gene>
<keyword evidence="2" id="KW-1185">Reference proteome</keyword>
<organism evidence="1 2">
    <name type="scientific">Obba rivulosa</name>
    <dbReference type="NCBI Taxonomy" id="1052685"/>
    <lineage>
        <taxon>Eukaryota</taxon>
        <taxon>Fungi</taxon>
        <taxon>Dikarya</taxon>
        <taxon>Basidiomycota</taxon>
        <taxon>Agaricomycotina</taxon>
        <taxon>Agaricomycetes</taxon>
        <taxon>Polyporales</taxon>
        <taxon>Gelatoporiaceae</taxon>
        <taxon>Obba</taxon>
    </lineage>
</organism>
<dbReference type="AlphaFoldDB" id="A0A8E2B0G1"/>
<evidence type="ECO:0000313" key="2">
    <source>
        <dbReference type="Proteomes" id="UP000250043"/>
    </source>
</evidence>
<evidence type="ECO:0000313" key="1">
    <source>
        <dbReference type="EMBL" id="OCH91457.1"/>
    </source>
</evidence>
<dbReference type="EMBL" id="KV722385">
    <property type="protein sequence ID" value="OCH91457.1"/>
    <property type="molecule type" value="Genomic_DNA"/>
</dbReference>
<sequence>MGRRAKYLTLAERNAAAREYKRKNEASERCVPYFLSRLPGGCSGRARRRKYNALAYARRVARKVTERIDNDKSSLSPLPSELPDTLVELACWSLCDDSISCKPRKDKSHCEFSSLSAGRTSCCDDVCQDRRDRARICRIGRVDEFREDGRRVLLILLQKWEDFEKQWRSTEDIKDTAQARDIGTLARRIYSLWEDLHLLDESDAPRSLLCLQALQDCGQYQKTDIP</sequence>